<organism evidence="1 2">
    <name type="scientific">Populus alba</name>
    <name type="common">White poplar</name>
    <dbReference type="NCBI Taxonomy" id="43335"/>
    <lineage>
        <taxon>Eukaryota</taxon>
        <taxon>Viridiplantae</taxon>
        <taxon>Streptophyta</taxon>
        <taxon>Embryophyta</taxon>
        <taxon>Tracheophyta</taxon>
        <taxon>Spermatophyta</taxon>
        <taxon>Magnoliopsida</taxon>
        <taxon>eudicotyledons</taxon>
        <taxon>Gunneridae</taxon>
        <taxon>Pentapetalae</taxon>
        <taxon>rosids</taxon>
        <taxon>fabids</taxon>
        <taxon>Malpighiales</taxon>
        <taxon>Salicaceae</taxon>
        <taxon>Saliceae</taxon>
        <taxon>Populus</taxon>
    </lineage>
</organism>
<accession>A0ACC4BY77</accession>
<reference evidence="1 2" key="1">
    <citation type="journal article" date="2024" name="Plant Biotechnol. J.">
        <title>Genome and CRISPR/Cas9 system of a widespread forest tree (Populus alba) in the world.</title>
        <authorList>
            <person name="Liu Y.J."/>
            <person name="Jiang P.F."/>
            <person name="Han X.M."/>
            <person name="Li X.Y."/>
            <person name="Wang H.M."/>
            <person name="Wang Y.J."/>
            <person name="Wang X.X."/>
            <person name="Zeng Q.Y."/>
        </authorList>
    </citation>
    <scope>NUCLEOTIDE SEQUENCE [LARGE SCALE GENOMIC DNA]</scope>
    <source>
        <strain evidence="2">cv. PAL-ZL1</strain>
    </source>
</reference>
<evidence type="ECO:0000313" key="2">
    <source>
        <dbReference type="Proteomes" id="UP000309997"/>
    </source>
</evidence>
<evidence type="ECO:0000313" key="1">
    <source>
        <dbReference type="EMBL" id="KAL3582981.1"/>
    </source>
</evidence>
<keyword evidence="2" id="KW-1185">Reference proteome</keyword>
<name>A0ACC4BY77_POPAL</name>
<comment type="caution">
    <text evidence="1">The sequence shown here is derived from an EMBL/GenBank/DDBJ whole genome shotgun (WGS) entry which is preliminary data.</text>
</comment>
<proteinExistence type="predicted"/>
<protein>
    <submittedName>
        <fullName evidence="1">Uncharacterized protein</fullName>
    </submittedName>
</protein>
<sequence>MGALNGGNKDFLSSVTLAVGAHRCLSLVASAVGANGCILYSGNSDLVVRLRRDLFSKPGSGQDPEAFCLVGVVLYCYFFQSSLLHSLKLDASFGALFATGLVDLLMDFHCLWLLLSLVLLIVVLGVVVIYSLVSKASFFLKAAGRTLQVVVCCCKLSWGWPCLLGENVGLLLSPCSEADFVVHRRASCFCAQLQDRLLLTPMFLFCAALEAMFVF</sequence>
<dbReference type="EMBL" id="RCHU02000008">
    <property type="protein sequence ID" value="KAL3582981.1"/>
    <property type="molecule type" value="Genomic_DNA"/>
</dbReference>
<dbReference type="Proteomes" id="UP000309997">
    <property type="component" value="Unassembled WGS sequence"/>
</dbReference>
<gene>
    <name evidence="1" type="ORF">D5086_017313</name>
</gene>